<accession>A0A516GW29</accession>
<dbReference type="Proteomes" id="UP000319209">
    <property type="component" value="Chromosome"/>
</dbReference>
<name>A0A516GW29_9FLAO</name>
<dbReference type="EMBL" id="CP041637">
    <property type="protein sequence ID" value="QDO95712.1"/>
    <property type="molecule type" value="Genomic_DNA"/>
</dbReference>
<proteinExistence type="predicted"/>
<dbReference type="KEGG" id="fop:FNB79_11200"/>
<evidence type="ECO:0000313" key="2">
    <source>
        <dbReference type="Proteomes" id="UP000319209"/>
    </source>
</evidence>
<protein>
    <submittedName>
        <fullName evidence="1">Uncharacterized protein</fullName>
    </submittedName>
</protein>
<dbReference type="OrthoDB" id="1441126at2"/>
<gene>
    <name evidence="1" type="ORF">FNB79_11200</name>
</gene>
<dbReference type="AlphaFoldDB" id="A0A516GW29"/>
<organism evidence="1 2">
    <name type="scientific">Formosa sediminum</name>
    <dbReference type="NCBI Taxonomy" id="2594004"/>
    <lineage>
        <taxon>Bacteria</taxon>
        <taxon>Pseudomonadati</taxon>
        <taxon>Bacteroidota</taxon>
        <taxon>Flavobacteriia</taxon>
        <taxon>Flavobacteriales</taxon>
        <taxon>Flavobacteriaceae</taxon>
        <taxon>Formosa</taxon>
    </lineage>
</organism>
<keyword evidence="2" id="KW-1185">Reference proteome</keyword>
<evidence type="ECO:0000313" key="1">
    <source>
        <dbReference type="EMBL" id="QDO95712.1"/>
    </source>
</evidence>
<sequence length="109" mass="12576">MVDVFESISASKETELKISELLSTQSIFELVFEIVKDSGFYNQDENFKLIRALNIDTTEESLEEDLYSTWITMGDNLNTAKTQEEFNAKFALFVPIILKRMELINRVAI</sequence>
<reference evidence="1 2" key="1">
    <citation type="submission" date="2019-07" db="EMBL/GenBank/DDBJ databases">
        <title>Genome sequencing for Formosa sp. PS13.</title>
        <authorList>
            <person name="Park S.-J."/>
        </authorList>
    </citation>
    <scope>NUCLEOTIDE SEQUENCE [LARGE SCALE GENOMIC DNA]</scope>
    <source>
        <strain evidence="1 2">PS13</strain>
    </source>
</reference>